<protein>
    <recommendedName>
        <fullName evidence="3">C3H1-type domain-containing protein</fullName>
    </recommendedName>
</protein>
<keyword evidence="1" id="KW-0479">Metal-binding</keyword>
<evidence type="ECO:0000313" key="4">
    <source>
        <dbReference type="EMBL" id="TFL02504.1"/>
    </source>
</evidence>
<evidence type="ECO:0000256" key="2">
    <source>
        <dbReference type="SAM" id="MobiDB-lite"/>
    </source>
</evidence>
<dbReference type="EMBL" id="ML178822">
    <property type="protein sequence ID" value="TFL02504.1"/>
    <property type="molecule type" value="Genomic_DNA"/>
</dbReference>
<name>A0A5C3QVZ3_9AGAR</name>
<organism evidence="4 5">
    <name type="scientific">Pterulicium gracile</name>
    <dbReference type="NCBI Taxonomy" id="1884261"/>
    <lineage>
        <taxon>Eukaryota</taxon>
        <taxon>Fungi</taxon>
        <taxon>Dikarya</taxon>
        <taxon>Basidiomycota</taxon>
        <taxon>Agaricomycotina</taxon>
        <taxon>Agaricomycetes</taxon>
        <taxon>Agaricomycetidae</taxon>
        <taxon>Agaricales</taxon>
        <taxon>Pleurotineae</taxon>
        <taxon>Pterulaceae</taxon>
        <taxon>Pterulicium</taxon>
    </lineage>
</organism>
<keyword evidence="1" id="KW-0863">Zinc-finger</keyword>
<gene>
    <name evidence="4" type="ORF">BDV98DRAFT_565930</name>
</gene>
<evidence type="ECO:0000259" key="3">
    <source>
        <dbReference type="PROSITE" id="PS50103"/>
    </source>
</evidence>
<dbReference type="InterPro" id="IPR000571">
    <property type="entry name" value="Znf_CCCH"/>
</dbReference>
<dbReference type="GO" id="GO:0008270">
    <property type="term" value="F:zinc ion binding"/>
    <property type="evidence" value="ECO:0007669"/>
    <property type="project" value="UniProtKB-KW"/>
</dbReference>
<proteinExistence type="predicted"/>
<feature type="zinc finger region" description="C3H1-type" evidence="1">
    <location>
        <begin position="28"/>
        <end position="57"/>
    </location>
</feature>
<feature type="region of interest" description="Disordered" evidence="2">
    <location>
        <begin position="157"/>
        <end position="184"/>
    </location>
</feature>
<reference evidence="4 5" key="1">
    <citation type="journal article" date="2019" name="Nat. Ecol. Evol.">
        <title>Megaphylogeny resolves global patterns of mushroom evolution.</title>
        <authorList>
            <person name="Varga T."/>
            <person name="Krizsan K."/>
            <person name="Foldi C."/>
            <person name="Dima B."/>
            <person name="Sanchez-Garcia M."/>
            <person name="Sanchez-Ramirez S."/>
            <person name="Szollosi G.J."/>
            <person name="Szarkandi J.G."/>
            <person name="Papp V."/>
            <person name="Albert L."/>
            <person name="Andreopoulos W."/>
            <person name="Angelini C."/>
            <person name="Antonin V."/>
            <person name="Barry K.W."/>
            <person name="Bougher N.L."/>
            <person name="Buchanan P."/>
            <person name="Buyck B."/>
            <person name="Bense V."/>
            <person name="Catcheside P."/>
            <person name="Chovatia M."/>
            <person name="Cooper J."/>
            <person name="Damon W."/>
            <person name="Desjardin D."/>
            <person name="Finy P."/>
            <person name="Geml J."/>
            <person name="Haridas S."/>
            <person name="Hughes K."/>
            <person name="Justo A."/>
            <person name="Karasinski D."/>
            <person name="Kautmanova I."/>
            <person name="Kiss B."/>
            <person name="Kocsube S."/>
            <person name="Kotiranta H."/>
            <person name="LaButti K.M."/>
            <person name="Lechner B.E."/>
            <person name="Liimatainen K."/>
            <person name="Lipzen A."/>
            <person name="Lukacs Z."/>
            <person name="Mihaltcheva S."/>
            <person name="Morgado L.N."/>
            <person name="Niskanen T."/>
            <person name="Noordeloos M.E."/>
            <person name="Ohm R.A."/>
            <person name="Ortiz-Santana B."/>
            <person name="Ovrebo C."/>
            <person name="Racz N."/>
            <person name="Riley R."/>
            <person name="Savchenko A."/>
            <person name="Shiryaev A."/>
            <person name="Soop K."/>
            <person name="Spirin V."/>
            <person name="Szebenyi C."/>
            <person name="Tomsovsky M."/>
            <person name="Tulloss R.E."/>
            <person name="Uehling J."/>
            <person name="Grigoriev I.V."/>
            <person name="Vagvolgyi C."/>
            <person name="Papp T."/>
            <person name="Martin F.M."/>
            <person name="Miettinen O."/>
            <person name="Hibbett D.S."/>
            <person name="Nagy L.G."/>
        </authorList>
    </citation>
    <scope>NUCLEOTIDE SEQUENCE [LARGE SCALE GENOMIC DNA]</scope>
    <source>
        <strain evidence="4 5">CBS 309.79</strain>
    </source>
</reference>
<sequence>MILGSHLSARAFVLHLRTTAFPTVTNNLLDSETCPVWGRGWGTCPNPSQCPFLHNPKLSVKGDHKHKIRSTPQTPQPLASKVGPLQVSSGGACYEHPDTQFGSSHLLHPPPSRVNLLLVQDVVSEKRANAYYQDYEGPQSMNNSVYAVPATGAFYPTSDYNASPRNYRDRSGRRPNDAHQHSRR</sequence>
<keyword evidence="5" id="KW-1185">Reference proteome</keyword>
<accession>A0A5C3QVZ3</accession>
<feature type="domain" description="C3H1-type" evidence="3">
    <location>
        <begin position="28"/>
        <end position="57"/>
    </location>
</feature>
<evidence type="ECO:0000313" key="5">
    <source>
        <dbReference type="Proteomes" id="UP000305067"/>
    </source>
</evidence>
<dbReference type="AlphaFoldDB" id="A0A5C3QVZ3"/>
<evidence type="ECO:0000256" key="1">
    <source>
        <dbReference type="PROSITE-ProRule" id="PRU00723"/>
    </source>
</evidence>
<feature type="compositionally biased region" description="Basic and acidic residues" evidence="2">
    <location>
        <begin position="166"/>
        <end position="184"/>
    </location>
</feature>
<dbReference type="Proteomes" id="UP000305067">
    <property type="component" value="Unassembled WGS sequence"/>
</dbReference>
<keyword evidence="1" id="KW-0862">Zinc</keyword>
<dbReference type="PROSITE" id="PS50103">
    <property type="entry name" value="ZF_C3H1"/>
    <property type="match status" value="1"/>
</dbReference>